<dbReference type="EMBL" id="CAKXAJ010024767">
    <property type="protein sequence ID" value="CAH2230020.1"/>
    <property type="molecule type" value="Genomic_DNA"/>
</dbReference>
<reference evidence="1" key="1">
    <citation type="submission" date="2022-03" db="EMBL/GenBank/DDBJ databases">
        <authorList>
            <person name="Lindestad O."/>
        </authorList>
    </citation>
    <scope>NUCLEOTIDE SEQUENCE</scope>
</reference>
<comment type="caution">
    <text evidence="1">The sequence shown here is derived from an EMBL/GenBank/DDBJ whole genome shotgun (WGS) entry which is preliminary data.</text>
</comment>
<evidence type="ECO:0000313" key="1">
    <source>
        <dbReference type="EMBL" id="CAH2230020.1"/>
    </source>
</evidence>
<dbReference type="OrthoDB" id="2020852at2759"/>
<dbReference type="Proteomes" id="UP000838756">
    <property type="component" value="Unassembled WGS sequence"/>
</dbReference>
<protein>
    <submittedName>
        <fullName evidence="1">Jg20229 protein</fullName>
    </submittedName>
</protein>
<keyword evidence="2" id="KW-1185">Reference proteome</keyword>
<accession>A0A8S4R3W8</accession>
<organism evidence="1 2">
    <name type="scientific">Pararge aegeria aegeria</name>
    <dbReference type="NCBI Taxonomy" id="348720"/>
    <lineage>
        <taxon>Eukaryota</taxon>
        <taxon>Metazoa</taxon>
        <taxon>Ecdysozoa</taxon>
        <taxon>Arthropoda</taxon>
        <taxon>Hexapoda</taxon>
        <taxon>Insecta</taxon>
        <taxon>Pterygota</taxon>
        <taxon>Neoptera</taxon>
        <taxon>Endopterygota</taxon>
        <taxon>Lepidoptera</taxon>
        <taxon>Glossata</taxon>
        <taxon>Ditrysia</taxon>
        <taxon>Papilionoidea</taxon>
        <taxon>Nymphalidae</taxon>
        <taxon>Satyrinae</taxon>
        <taxon>Satyrini</taxon>
        <taxon>Parargina</taxon>
        <taxon>Pararge</taxon>
    </lineage>
</organism>
<gene>
    <name evidence="1" type="primary">jg20229</name>
    <name evidence="1" type="ORF">PAEG_LOCUS9296</name>
</gene>
<sequence>MGNKMTDMIVLLSDPDAELSSWPLELVALRERIHADKSSQEKEIPVPCGVFRSEYSCLQIRVRAAASSSFYGRLIGAVGSDPAF</sequence>
<proteinExistence type="predicted"/>
<dbReference type="AlphaFoldDB" id="A0A8S4R3W8"/>
<evidence type="ECO:0000313" key="2">
    <source>
        <dbReference type="Proteomes" id="UP000838756"/>
    </source>
</evidence>
<name>A0A8S4R3W8_9NEOP</name>